<protein>
    <submittedName>
        <fullName evidence="2">Uncharacterized protein</fullName>
    </submittedName>
</protein>
<sequence>MLLNHSPRQSVNTPRLLRHVSATPKDRQADSDLALLLTDKRDRDKRPMELTFCRYASHLLSLYSYLLTDRSKGKWYRLHEPRSCIRSPNEPETVRRIKPIIASLDNLEEWESVSFPSPLQSNLDYVYTIDIDAGTLTFTRWESFDGLLQSFPGQIPLSCLDGSHGLTLDPLTRVPGEV</sequence>
<evidence type="ECO:0000313" key="2">
    <source>
        <dbReference type="EMBL" id="KGQ01801.1"/>
    </source>
</evidence>
<name>A0A0A2V1Z1_PARBA</name>
<dbReference type="OrthoDB" id="4175784at2759"/>
<dbReference type="AlphaFoldDB" id="A0A0A2V1Z1"/>
<dbReference type="VEuPathDB" id="FungiDB:PAAG_11372"/>
<evidence type="ECO:0000256" key="1">
    <source>
        <dbReference type="SAM" id="MobiDB-lite"/>
    </source>
</evidence>
<dbReference type="RefSeq" id="XP_015703295.1">
    <property type="nucleotide sequence ID" value="XM_015847033.1"/>
</dbReference>
<reference evidence="2 3" key="1">
    <citation type="journal article" date="2011" name="PLoS Genet.">
        <title>Comparative genomic analysis of human fungal pathogens causing paracoccidioidomycosis.</title>
        <authorList>
            <person name="Desjardins C.A."/>
            <person name="Champion M.D."/>
            <person name="Holder J.W."/>
            <person name="Muszewska A."/>
            <person name="Goldberg J."/>
            <person name="Bailao A.M."/>
            <person name="Brigido M.M."/>
            <person name="Ferreira M.E."/>
            <person name="Garcia A.M."/>
            <person name="Grynberg M."/>
            <person name="Gujja S."/>
            <person name="Heiman D.I."/>
            <person name="Henn M.R."/>
            <person name="Kodira C.D."/>
            <person name="Leon-Narvaez H."/>
            <person name="Longo L.V."/>
            <person name="Ma L.J."/>
            <person name="Malavazi I."/>
            <person name="Matsuo A.L."/>
            <person name="Morais F.V."/>
            <person name="Pereira M."/>
            <person name="Rodriguez-Brito S."/>
            <person name="Sakthikumar S."/>
            <person name="Salem-Izacc S.M."/>
            <person name="Sykes S.M."/>
            <person name="Teixeira M.M."/>
            <person name="Vallejo M.C."/>
            <person name="Walter M.E."/>
            <person name="Yandava C."/>
            <person name="Young S."/>
            <person name="Zeng Q."/>
            <person name="Zucker J."/>
            <person name="Felipe M.S."/>
            <person name="Goldman G.H."/>
            <person name="Haas B.J."/>
            <person name="McEwen J.G."/>
            <person name="Nino-Vega G."/>
            <person name="Puccia R."/>
            <person name="San-Blas G."/>
            <person name="Soares C.M."/>
            <person name="Birren B.W."/>
            <person name="Cuomo C.A."/>
        </authorList>
    </citation>
    <scope>NUCLEOTIDE SEQUENCE [LARGE SCALE GENOMIC DNA]</scope>
    <source>
        <strain evidence="3">ATCC MYA-826 / Pb01</strain>
    </source>
</reference>
<dbReference type="HOGENOM" id="CLU_1511058_0_0_1"/>
<feature type="region of interest" description="Disordered" evidence="1">
    <location>
        <begin position="1"/>
        <end position="25"/>
    </location>
</feature>
<dbReference type="GeneID" id="26970398"/>
<keyword evidence="3" id="KW-1185">Reference proteome</keyword>
<accession>A0A0A2V1Z1</accession>
<dbReference type="Proteomes" id="UP000002059">
    <property type="component" value="Partially assembled WGS sequence"/>
</dbReference>
<organism evidence="2 3">
    <name type="scientific">Paracoccidioides lutzii (strain ATCC MYA-826 / Pb01)</name>
    <name type="common">Paracoccidioides brasiliensis</name>
    <dbReference type="NCBI Taxonomy" id="502779"/>
    <lineage>
        <taxon>Eukaryota</taxon>
        <taxon>Fungi</taxon>
        <taxon>Dikarya</taxon>
        <taxon>Ascomycota</taxon>
        <taxon>Pezizomycotina</taxon>
        <taxon>Eurotiomycetes</taxon>
        <taxon>Eurotiomycetidae</taxon>
        <taxon>Onygenales</taxon>
        <taxon>Ajellomycetaceae</taxon>
        <taxon>Paracoccidioides</taxon>
    </lineage>
</organism>
<gene>
    <name evidence="2" type="ORF">PAAG_11372</name>
</gene>
<evidence type="ECO:0000313" key="3">
    <source>
        <dbReference type="Proteomes" id="UP000002059"/>
    </source>
</evidence>
<dbReference type="EMBL" id="KN293995">
    <property type="protein sequence ID" value="KGQ01801.1"/>
    <property type="molecule type" value="Genomic_DNA"/>
</dbReference>
<feature type="compositionally biased region" description="Polar residues" evidence="1">
    <location>
        <begin position="1"/>
        <end position="13"/>
    </location>
</feature>
<proteinExistence type="predicted"/>
<dbReference type="KEGG" id="pbl:PAAG_11372"/>